<evidence type="ECO:0008006" key="6">
    <source>
        <dbReference type="Google" id="ProtNLM"/>
    </source>
</evidence>
<evidence type="ECO:0000256" key="1">
    <source>
        <dbReference type="SAM" id="MobiDB-lite"/>
    </source>
</evidence>
<evidence type="ECO:0000313" key="4">
    <source>
        <dbReference type="EMBL" id="KAF5316581.1"/>
    </source>
</evidence>
<dbReference type="Proteomes" id="UP000567179">
    <property type="component" value="Unassembled WGS sequence"/>
</dbReference>
<organism evidence="4 5">
    <name type="scientific">Psilocybe cf. subviscida</name>
    <dbReference type="NCBI Taxonomy" id="2480587"/>
    <lineage>
        <taxon>Eukaryota</taxon>
        <taxon>Fungi</taxon>
        <taxon>Dikarya</taxon>
        <taxon>Basidiomycota</taxon>
        <taxon>Agaricomycotina</taxon>
        <taxon>Agaricomycetes</taxon>
        <taxon>Agaricomycetidae</taxon>
        <taxon>Agaricales</taxon>
        <taxon>Agaricineae</taxon>
        <taxon>Strophariaceae</taxon>
        <taxon>Psilocybe</taxon>
    </lineage>
</organism>
<feature type="compositionally biased region" description="Polar residues" evidence="1">
    <location>
        <begin position="335"/>
        <end position="351"/>
    </location>
</feature>
<reference evidence="4 5" key="1">
    <citation type="journal article" date="2020" name="ISME J.">
        <title>Uncovering the hidden diversity of litter-decomposition mechanisms in mushroom-forming fungi.</title>
        <authorList>
            <person name="Floudas D."/>
            <person name="Bentzer J."/>
            <person name="Ahren D."/>
            <person name="Johansson T."/>
            <person name="Persson P."/>
            <person name="Tunlid A."/>
        </authorList>
    </citation>
    <scope>NUCLEOTIDE SEQUENCE [LARGE SCALE GENOMIC DNA]</scope>
    <source>
        <strain evidence="4 5">CBS 101986</strain>
    </source>
</reference>
<keyword evidence="2" id="KW-1133">Transmembrane helix</keyword>
<evidence type="ECO:0000256" key="3">
    <source>
        <dbReference type="SAM" id="SignalP"/>
    </source>
</evidence>
<keyword evidence="2" id="KW-0812">Transmembrane</keyword>
<name>A0A8H5B4M2_9AGAR</name>
<evidence type="ECO:0000313" key="5">
    <source>
        <dbReference type="Proteomes" id="UP000567179"/>
    </source>
</evidence>
<accession>A0A8H5B4M2</accession>
<feature type="region of interest" description="Disordered" evidence="1">
    <location>
        <begin position="292"/>
        <end position="361"/>
    </location>
</feature>
<dbReference type="EMBL" id="JAACJJ010000042">
    <property type="protein sequence ID" value="KAF5316581.1"/>
    <property type="molecule type" value="Genomic_DNA"/>
</dbReference>
<comment type="caution">
    <text evidence="4">The sequence shown here is derived from an EMBL/GenBank/DDBJ whole genome shotgun (WGS) entry which is preliminary data.</text>
</comment>
<keyword evidence="3" id="KW-0732">Signal</keyword>
<dbReference type="OrthoDB" id="3267422at2759"/>
<proteinExistence type="predicted"/>
<keyword evidence="2" id="KW-0472">Membrane</keyword>
<sequence length="361" mass="37904">MVGQPLASPWRSASRLPASSCSLLLLPWLQQVLLGLLFASQTTAAPGDPPSFLNISIPLASPKIVYTPFLCNATQAIASPQICAGGWQAAAAPSSSPLDPIFVSVSPPGPNTGSSNLIPQLFFQFRASALFFQAIPPSNATATVTINSNGAFLSRQFDSSLGSAVITGIPGDVSSLFTITIVPQTGPTVFFLQSIIVTADADISLSSLFPSATLPPSASLPIFPSPTPQSTSSSLSSASSTPLQTGVVGSNTKKKIAEAVGITIGLGLGLTALAVLGFIFWRKRRRRRRDELAAASRKEGRAEKRRRNGNGNGNGNRNGNGSNGYGNERGRPDQEVSQNANSPQSEWSSDSPPRHRPRWPV</sequence>
<feature type="compositionally biased region" description="Low complexity" evidence="1">
    <location>
        <begin position="228"/>
        <end position="245"/>
    </location>
</feature>
<gene>
    <name evidence="4" type="ORF">D9619_006731</name>
</gene>
<evidence type="ECO:0000256" key="2">
    <source>
        <dbReference type="SAM" id="Phobius"/>
    </source>
</evidence>
<feature type="compositionally biased region" description="Basic and acidic residues" evidence="1">
    <location>
        <begin position="292"/>
        <end position="302"/>
    </location>
</feature>
<keyword evidence="5" id="KW-1185">Reference proteome</keyword>
<feature type="chain" id="PRO_5034921363" description="Mid2 domain-containing protein" evidence="3">
    <location>
        <begin position="45"/>
        <end position="361"/>
    </location>
</feature>
<feature type="transmembrane region" description="Helical" evidence="2">
    <location>
        <begin position="259"/>
        <end position="281"/>
    </location>
</feature>
<feature type="compositionally biased region" description="Gly residues" evidence="1">
    <location>
        <begin position="310"/>
        <end position="324"/>
    </location>
</feature>
<dbReference type="AlphaFoldDB" id="A0A8H5B4M2"/>
<protein>
    <recommendedName>
        <fullName evidence="6">Mid2 domain-containing protein</fullName>
    </recommendedName>
</protein>
<feature type="signal peptide" evidence="3">
    <location>
        <begin position="1"/>
        <end position="44"/>
    </location>
</feature>
<feature type="region of interest" description="Disordered" evidence="1">
    <location>
        <begin position="220"/>
        <end position="248"/>
    </location>
</feature>